<reference evidence="2" key="1">
    <citation type="submission" date="2023-06" db="EMBL/GenBank/DDBJ databases">
        <authorList>
            <consortium name="Lawrence Berkeley National Laboratory"/>
            <person name="Ahrendt S."/>
            <person name="Sahu N."/>
            <person name="Indic B."/>
            <person name="Wong-Bajracharya J."/>
            <person name="Merenyi Z."/>
            <person name="Ke H.-M."/>
            <person name="Monk M."/>
            <person name="Kocsube S."/>
            <person name="Drula E."/>
            <person name="Lipzen A."/>
            <person name="Balint B."/>
            <person name="Henrissat B."/>
            <person name="Andreopoulos B."/>
            <person name="Martin F.M."/>
            <person name="Harder C.B."/>
            <person name="Rigling D."/>
            <person name="Ford K.L."/>
            <person name="Foster G.D."/>
            <person name="Pangilinan J."/>
            <person name="Papanicolaou A."/>
            <person name="Barry K."/>
            <person name="LaButti K."/>
            <person name="Viragh M."/>
            <person name="Koriabine M."/>
            <person name="Yan M."/>
            <person name="Riley R."/>
            <person name="Champramary S."/>
            <person name="Plett K.L."/>
            <person name="Tsai I.J."/>
            <person name="Slot J."/>
            <person name="Sipos G."/>
            <person name="Plett J."/>
            <person name="Nagy L.G."/>
            <person name="Grigoriev I.V."/>
        </authorList>
    </citation>
    <scope>NUCLEOTIDE SEQUENCE</scope>
    <source>
        <strain evidence="2">ICMP 16352</strain>
    </source>
</reference>
<evidence type="ECO:0000259" key="1">
    <source>
        <dbReference type="Pfam" id="PF13649"/>
    </source>
</evidence>
<feature type="domain" description="Methyltransferase" evidence="1">
    <location>
        <begin position="70"/>
        <end position="162"/>
    </location>
</feature>
<evidence type="ECO:0000313" key="2">
    <source>
        <dbReference type="EMBL" id="KAK0484840.1"/>
    </source>
</evidence>
<comment type="caution">
    <text evidence="2">The sequence shown here is derived from an EMBL/GenBank/DDBJ whole genome shotgun (WGS) entry which is preliminary data.</text>
</comment>
<dbReference type="InterPro" id="IPR029063">
    <property type="entry name" value="SAM-dependent_MTases_sf"/>
</dbReference>
<evidence type="ECO:0000313" key="3">
    <source>
        <dbReference type="Proteomes" id="UP001175227"/>
    </source>
</evidence>
<accession>A0AA39PIC8</accession>
<dbReference type="Pfam" id="PF13649">
    <property type="entry name" value="Methyltransf_25"/>
    <property type="match status" value="1"/>
</dbReference>
<dbReference type="SUPFAM" id="SSF53335">
    <property type="entry name" value="S-adenosyl-L-methionine-dependent methyltransferases"/>
    <property type="match status" value="1"/>
</dbReference>
<dbReference type="Gene3D" id="3.40.50.150">
    <property type="entry name" value="Vaccinia Virus protein VP39"/>
    <property type="match status" value="1"/>
</dbReference>
<dbReference type="GO" id="GO:0008168">
    <property type="term" value="F:methyltransferase activity"/>
    <property type="evidence" value="ECO:0007669"/>
    <property type="project" value="TreeGrafter"/>
</dbReference>
<organism evidence="2 3">
    <name type="scientific">Armillaria novae-zelandiae</name>
    <dbReference type="NCBI Taxonomy" id="153914"/>
    <lineage>
        <taxon>Eukaryota</taxon>
        <taxon>Fungi</taxon>
        <taxon>Dikarya</taxon>
        <taxon>Basidiomycota</taxon>
        <taxon>Agaricomycotina</taxon>
        <taxon>Agaricomycetes</taxon>
        <taxon>Agaricomycetidae</taxon>
        <taxon>Agaricales</taxon>
        <taxon>Marasmiineae</taxon>
        <taxon>Physalacriaceae</taxon>
        <taxon>Armillaria</taxon>
    </lineage>
</organism>
<dbReference type="PANTHER" id="PTHR43591:SF24">
    <property type="entry name" value="2-METHOXY-6-POLYPRENYL-1,4-BENZOQUINOL METHYLASE, MITOCHONDRIAL"/>
    <property type="match status" value="1"/>
</dbReference>
<dbReference type="Proteomes" id="UP001175227">
    <property type="component" value="Unassembled WGS sequence"/>
</dbReference>
<gene>
    <name evidence="2" type="ORF">IW261DRAFT_861340</name>
</gene>
<proteinExistence type="predicted"/>
<dbReference type="InterPro" id="IPR041698">
    <property type="entry name" value="Methyltransf_25"/>
</dbReference>
<keyword evidence="3" id="KW-1185">Reference proteome</keyword>
<protein>
    <recommendedName>
        <fullName evidence="1">Methyltransferase domain-containing protein</fullName>
    </recommendedName>
</protein>
<dbReference type="PANTHER" id="PTHR43591">
    <property type="entry name" value="METHYLTRANSFERASE"/>
    <property type="match status" value="1"/>
</dbReference>
<dbReference type="AlphaFoldDB" id="A0AA39PIC8"/>
<sequence length="303" mass="33067">MSLSSSLMRPVRRALQFQRAWPSSPDVHYLLPSDALEKQRLDSQHSFLRRTLCDGKSVLAPISLGPGDKVLDSGTGSGAWILSLAKEVSSSVSLAGSDIQSNIFPKSFPGNVSFHRHSITDLPGSWANLYSLVNQRLLFAALTKSQWERAVVETHRVLAPGGWVQLIEGSDSGGPKSPSLHIGPCSTRMEKVLAKLFAHKGLVINVAKRLPDMLAREGFINVHSETRALPLGAWAGTDGTEQRDNIAAVYSAMRGPIFEAGGFGLVSSEQEYDDLLNDLTKEWDDGPDVFEDWTVVYAQKPSI</sequence>
<name>A0AA39PIC8_9AGAR</name>
<dbReference type="EMBL" id="JAUEPR010000005">
    <property type="protein sequence ID" value="KAK0484840.1"/>
    <property type="molecule type" value="Genomic_DNA"/>
</dbReference>